<feature type="region of interest" description="Disordered" evidence="2">
    <location>
        <begin position="1"/>
        <end position="41"/>
    </location>
</feature>
<dbReference type="GO" id="GO:0046872">
    <property type="term" value="F:metal ion binding"/>
    <property type="evidence" value="ECO:0007669"/>
    <property type="project" value="UniProtKB-KW"/>
</dbReference>
<evidence type="ECO:0000256" key="2">
    <source>
        <dbReference type="SAM" id="MobiDB-lite"/>
    </source>
</evidence>
<proteinExistence type="predicted"/>
<reference evidence="3 4" key="1">
    <citation type="submission" date="2019-03" db="EMBL/GenBank/DDBJ databases">
        <authorList>
            <person name="Gonzalez-Pimentel J.L."/>
        </authorList>
    </citation>
    <scope>NUCLEOTIDE SEQUENCE [LARGE SCALE GENOMIC DNA]</scope>
    <source>
        <strain evidence="3 4">JCM 31289</strain>
    </source>
</reference>
<dbReference type="Gene3D" id="1.50.10.20">
    <property type="match status" value="1"/>
</dbReference>
<sequence>MGAAGLRTGPGRAGHGPVGARTGLPDTDRLPEPGRLPRRLRGRTHPVAVLGGTGEAEFLDRARQAADAVTAAAERHDGHIRWPVPADYPSALAGVRHYGFAHGVAGVGAFLLAVARATGDGGYAEQADAAARTLAAVAEVEDGAAHWPTADTGRRYKTHWCSGSSGVGTFLLRYGQTSGEQRYLDLAAQAAEAVSRARRHASPAQCHGLAGDGDFLLDLAEATGEDRYREAAGGLVACIHHRHALRDGRRLAPDETGTAVVADYATGLSGVLAFHLRLRHGGPRLWQPALLTGHSPVAAH</sequence>
<keyword evidence="4" id="KW-1185">Reference proteome</keyword>
<name>A0A4Z0H817_9ACTN</name>
<accession>A0A4Z0H817</accession>
<keyword evidence="1" id="KW-0862">Zinc</keyword>
<dbReference type="InterPro" id="IPR007822">
    <property type="entry name" value="LANC-like"/>
</dbReference>
<evidence type="ECO:0008006" key="5">
    <source>
        <dbReference type="Google" id="ProtNLM"/>
    </source>
</evidence>
<dbReference type="Pfam" id="PF05147">
    <property type="entry name" value="LANC_like"/>
    <property type="match status" value="1"/>
</dbReference>
<feature type="binding site" evidence="1">
    <location>
        <position position="206"/>
    </location>
    <ligand>
        <name>Zn(2+)</name>
        <dbReference type="ChEBI" id="CHEBI:29105"/>
    </ligand>
</feature>
<feature type="binding site" evidence="1">
    <location>
        <position position="161"/>
    </location>
    <ligand>
        <name>Zn(2+)</name>
        <dbReference type="ChEBI" id="CHEBI:29105"/>
    </ligand>
</feature>
<protein>
    <recommendedName>
        <fullName evidence="5">Lanthionine synthetase</fullName>
    </recommendedName>
</protein>
<dbReference type="GO" id="GO:0031179">
    <property type="term" value="P:peptide modification"/>
    <property type="evidence" value="ECO:0007669"/>
    <property type="project" value="InterPro"/>
</dbReference>
<dbReference type="PANTHER" id="PTHR12736:SF7">
    <property type="entry name" value="LANC-LIKE PROTEIN 3"/>
    <property type="match status" value="1"/>
</dbReference>
<evidence type="ECO:0000313" key="4">
    <source>
        <dbReference type="Proteomes" id="UP000297948"/>
    </source>
</evidence>
<evidence type="ECO:0000256" key="1">
    <source>
        <dbReference type="PIRSR" id="PIRSR607822-1"/>
    </source>
</evidence>
<organism evidence="3 4">
    <name type="scientific">Streptomyces palmae</name>
    <dbReference type="NCBI Taxonomy" id="1701085"/>
    <lineage>
        <taxon>Bacteria</taxon>
        <taxon>Bacillati</taxon>
        <taxon>Actinomycetota</taxon>
        <taxon>Actinomycetes</taxon>
        <taxon>Kitasatosporales</taxon>
        <taxon>Streptomycetaceae</taxon>
        <taxon>Streptomyces</taxon>
    </lineage>
</organism>
<keyword evidence="1" id="KW-0479">Metal-binding</keyword>
<evidence type="ECO:0000313" key="3">
    <source>
        <dbReference type="EMBL" id="TGB07544.1"/>
    </source>
</evidence>
<feature type="binding site" evidence="1">
    <location>
        <position position="207"/>
    </location>
    <ligand>
        <name>Zn(2+)</name>
        <dbReference type="ChEBI" id="CHEBI:29105"/>
    </ligand>
</feature>
<dbReference type="SMART" id="SM01260">
    <property type="entry name" value="LANC_like"/>
    <property type="match status" value="1"/>
</dbReference>
<dbReference type="PANTHER" id="PTHR12736">
    <property type="entry name" value="LANC-LIKE PROTEIN"/>
    <property type="match status" value="1"/>
</dbReference>
<dbReference type="GO" id="GO:0005886">
    <property type="term" value="C:plasma membrane"/>
    <property type="evidence" value="ECO:0007669"/>
    <property type="project" value="TreeGrafter"/>
</dbReference>
<dbReference type="PRINTS" id="PR01950">
    <property type="entry name" value="LANCSUPER"/>
</dbReference>
<dbReference type="Proteomes" id="UP000297948">
    <property type="component" value="Unassembled WGS sequence"/>
</dbReference>
<dbReference type="SUPFAM" id="SSF158745">
    <property type="entry name" value="LanC-like"/>
    <property type="match status" value="1"/>
</dbReference>
<gene>
    <name evidence="3" type="ORF">E4099_16920</name>
</gene>
<dbReference type="OrthoDB" id="1492512at2"/>
<dbReference type="AlphaFoldDB" id="A0A4Z0H817"/>
<comment type="caution">
    <text evidence="3">The sequence shown here is derived from an EMBL/GenBank/DDBJ whole genome shotgun (WGS) entry which is preliminary data.</text>
</comment>
<dbReference type="EMBL" id="SRID01000148">
    <property type="protein sequence ID" value="TGB07544.1"/>
    <property type="molecule type" value="Genomic_DNA"/>
</dbReference>